<evidence type="ECO:0000256" key="5">
    <source>
        <dbReference type="ARBA" id="ARBA00022801"/>
    </source>
</evidence>
<dbReference type="EC" id="3.2.1.55" evidence="4"/>
<feature type="domain" description="Alpha-L-arabinofuranosidase C-terminal" evidence="8">
    <location>
        <begin position="294"/>
        <end position="487"/>
    </location>
</feature>
<dbReference type="InterPro" id="IPR013780">
    <property type="entry name" value="Glyco_hydro_b"/>
</dbReference>
<comment type="similarity">
    <text evidence="2">Belongs to the glycosyl hydrolase 51 family.</text>
</comment>
<sequence>MKKLYLVKPLAIGTINPMIYGHFSEHIGGVFYDGLWVGEDSPVPNIRGFRKSLVEKFRAIRPTVLRWPGGCFAETYDWRDGIGPRDERPVRLNWWHQRDQRLESNAVGTHEFIDFCRLVGAEPYFAANITSQSPMVVRDWIDYCNSPAGSTSMARLREQNGSAEPFRVHFWGVGNECWGGGGNMTPEVYAHEFRKYAAIMANSGNGLELIGCGPNGGDWRWTEKFLQHFEPSEHHMQGYSVHYYCSACGHATEFTDLEYYQMLVKAAGIETVIERNWQLISGFGMQNYARLVVDEWGCWHPEGSGPSQGRNLFEQQSTMRDALVAALTLNVFNNHCDKVRMANIAQLANNLHCLFLANEKNCITTPTYHVFDMYQQHQGGNTIRCIGDDDDSVIASSDPRQPATLASLSHSASIRNKVLTLTIANLSLTENAGIVLEPVGFQLGRDAEITTLTSNNVRACNTFAAPDCVCPTEHEGVATTLAIPPASVVCLKAKVK</sequence>
<evidence type="ECO:0000256" key="2">
    <source>
        <dbReference type="ARBA" id="ARBA00007186"/>
    </source>
</evidence>
<dbReference type="SUPFAM" id="SSF51445">
    <property type="entry name" value="(Trans)glycosidases"/>
    <property type="match status" value="1"/>
</dbReference>
<dbReference type="GO" id="GO:0046373">
    <property type="term" value="P:L-arabinose metabolic process"/>
    <property type="evidence" value="ECO:0007669"/>
    <property type="project" value="InterPro"/>
</dbReference>
<dbReference type="Pfam" id="PF06964">
    <property type="entry name" value="Alpha-L-AF_C"/>
    <property type="match status" value="1"/>
</dbReference>
<dbReference type="GO" id="GO:0000272">
    <property type="term" value="P:polysaccharide catabolic process"/>
    <property type="evidence" value="ECO:0007669"/>
    <property type="project" value="TreeGrafter"/>
</dbReference>
<reference evidence="9" key="1">
    <citation type="submission" date="2023-07" db="EMBL/GenBank/DDBJ databases">
        <title>Genomic Encyclopedia of Type Strains, Phase IV (KMG-IV): sequencing the most valuable type-strain genomes for metagenomic binning, comparative biology and taxonomic classification.</title>
        <authorList>
            <person name="Goeker M."/>
        </authorList>
    </citation>
    <scope>NUCLEOTIDE SEQUENCE</scope>
    <source>
        <strain evidence="9">DSM 24202</strain>
    </source>
</reference>
<dbReference type="EMBL" id="JAUSVL010000001">
    <property type="protein sequence ID" value="MDQ0291761.1"/>
    <property type="molecule type" value="Genomic_DNA"/>
</dbReference>
<evidence type="ECO:0000313" key="9">
    <source>
        <dbReference type="EMBL" id="MDQ0291761.1"/>
    </source>
</evidence>
<evidence type="ECO:0000259" key="8">
    <source>
        <dbReference type="SMART" id="SM00813"/>
    </source>
</evidence>
<name>A0AAE4AQN4_9BACT</name>
<gene>
    <name evidence="9" type="ORF">J3R75_003868</name>
</gene>
<accession>A0AAE4AQN4</accession>
<dbReference type="SUPFAM" id="SSF51011">
    <property type="entry name" value="Glycosyl hydrolase domain"/>
    <property type="match status" value="1"/>
</dbReference>
<dbReference type="SMART" id="SM00813">
    <property type="entry name" value="Alpha-L-AF_C"/>
    <property type="match status" value="1"/>
</dbReference>
<evidence type="ECO:0000256" key="6">
    <source>
        <dbReference type="ARBA" id="ARBA00023277"/>
    </source>
</evidence>
<evidence type="ECO:0000313" key="10">
    <source>
        <dbReference type="Proteomes" id="UP001238163"/>
    </source>
</evidence>
<comment type="subunit">
    <text evidence="3">Homohexamer; trimer of dimers.</text>
</comment>
<evidence type="ECO:0000256" key="3">
    <source>
        <dbReference type="ARBA" id="ARBA00011165"/>
    </source>
</evidence>
<keyword evidence="7 9" id="KW-0326">Glycosidase</keyword>
<proteinExistence type="inferred from homology"/>
<dbReference type="Pfam" id="PF22848">
    <property type="entry name" value="ASD1_dom"/>
    <property type="match status" value="1"/>
</dbReference>
<comment type="catalytic activity">
    <reaction evidence="1">
        <text>Hydrolysis of terminal non-reducing alpha-L-arabinofuranoside residues in alpha-L-arabinosides.</text>
        <dbReference type="EC" id="3.2.1.55"/>
    </reaction>
</comment>
<dbReference type="Gene3D" id="2.60.40.1180">
    <property type="entry name" value="Golgi alpha-mannosidase II"/>
    <property type="match status" value="1"/>
</dbReference>
<keyword evidence="10" id="KW-1185">Reference proteome</keyword>
<keyword evidence="6" id="KW-0119">Carbohydrate metabolism</keyword>
<dbReference type="PANTHER" id="PTHR43576:SF2">
    <property type="entry name" value="INTRACELLULAR EXO-ALPHA-L-ARABINOFURANOSIDASE 2"/>
    <property type="match status" value="1"/>
</dbReference>
<dbReference type="GO" id="GO:0046556">
    <property type="term" value="F:alpha-L-arabinofuranosidase activity"/>
    <property type="evidence" value="ECO:0007669"/>
    <property type="project" value="UniProtKB-EC"/>
</dbReference>
<protein>
    <recommendedName>
        <fullName evidence="4">non-reducing end alpha-L-arabinofuranosidase</fullName>
        <ecNumber evidence="4">3.2.1.55</ecNumber>
    </recommendedName>
</protein>
<evidence type="ECO:0000256" key="7">
    <source>
        <dbReference type="ARBA" id="ARBA00023295"/>
    </source>
</evidence>
<dbReference type="InterPro" id="IPR017853">
    <property type="entry name" value="GH"/>
</dbReference>
<dbReference type="InterPro" id="IPR010720">
    <property type="entry name" value="Alpha-L-AF_C"/>
</dbReference>
<dbReference type="Gene3D" id="3.20.20.80">
    <property type="entry name" value="Glycosidases"/>
    <property type="match status" value="1"/>
</dbReference>
<keyword evidence="5 9" id="KW-0378">Hydrolase</keyword>
<dbReference type="RefSeq" id="WP_307265022.1">
    <property type="nucleotide sequence ID" value="NZ_JAUSVL010000001.1"/>
</dbReference>
<comment type="caution">
    <text evidence="9">The sequence shown here is derived from an EMBL/GenBank/DDBJ whole genome shotgun (WGS) entry which is preliminary data.</text>
</comment>
<dbReference type="Proteomes" id="UP001238163">
    <property type="component" value="Unassembled WGS sequence"/>
</dbReference>
<organism evidence="9 10">
    <name type="scientific">Oligosphaera ethanolica</name>
    <dbReference type="NCBI Taxonomy" id="760260"/>
    <lineage>
        <taxon>Bacteria</taxon>
        <taxon>Pseudomonadati</taxon>
        <taxon>Lentisphaerota</taxon>
        <taxon>Oligosphaeria</taxon>
        <taxon>Oligosphaerales</taxon>
        <taxon>Oligosphaeraceae</taxon>
        <taxon>Oligosphaera</taxon>
    </lineage>
</organism>
<dbReference type="InterPro" id="IPR055235">
    <property type="entry name" value="ASD1_cat"/>
</dbReference>
<dbReference type="AlphaFoldDB" id="A0AAE4AQN4"/>
<evidence type="ECO:0000256" key="4">
    <source>
        <dbReference type="ARBA" id="ARBA00012670"/>
    </source>
</evidence>
<evidence type="ECO:0000256" key="1">
    <source>
        <dbReference type="ARBA" id="ARBA00001462"/>
    </source>
</evidence>
<dbReference type="PANTHER" id="PTHR43576">
    <property type="entry name" value="ALPHA-L-ARABINOFURANOSIDASE C-RELATED"/>
    <property type="match status" value="1"/>
</dbReference>